<dbReference type="GO" id="GO:0003677">
    <property type="term" value="F:DNA binding"/>
    <property type="evidence" value="ECO:0007669"/>
    <property type="project" value="UniProtKB-UniRule"/>
</dbReference>
<dbReference type="PANTHER" id="PTHR30328:SF54">
    <property type="entry name" value="HTH-TYPE TRANSCRIPTIONAL REPRESSOR SCO4008"/>
    <property type="match status" value="1"/>
</dbReference>
<dbReference type="InterPro" id="IPR001647">
    <property type="entry name" value="HTH_TetR"/>
</dbReference>
<gene>
    <name evidence="4" type="ORF">LX69_00069</name>
</gene>
<feature type="domain" description="HTH tetR-type" evidence="3">
    <location>
        <begin position="5"/>
        <end position="65"/>
    </location>
</feature>
<evidence type="ECO:0000313" key="5">
    <source>
        <dbReference type="Proteomes" id="UP000249239"/>
    </source>
</evidence>
<dbReference type="PROSITE" id="PS50977">
    <property type="entry name" value="HTH_TETR_2"/>
    <property type="match status" value="1"/>
</dbReference>
<evidence type="ECO:0000256" key="2">
    <source>
        <dbReference type="PROSITE-ProRule" id="PRU00335"/>
    </source>
</evidence>
<feature type="DNA-binding region" description="H-T-H motif" evidence="2">
    <location>
        <begin position="28"/>
        <end position="47"/>
    </location>
</feature>
<organism evidence="4 5">
    <name type="scientific">Breznakibacter xylanolyticus</name>
    <dbReference type="NCBI Taxonomy" id="990"/>
    <lineage>
        <taxon>Bacteria</taxon>
        <taxon>Pseudomonadati</taxon>
        <taxon>Bacteroidota</taxon>
        <taxon>Bacteroidia</taxon>
        <taxon>Marinilabiliales</taxon>
        <taxon>Marinilabiliaceae</taxon>
        <taxon>Breznakibacter</taxon>
    </lineage>
</organism>
<evidence type="ECO:0000259" key="3">
    <source>
        <dbReference type="PROSITE" id="PS50977"/>
    </source>
</evidence>
<dbReference type="EMBL" id="QKZK01000001">
    <property type="protein sequence ID" value="PZX20648.1"/>
    <property type="molecule type" value="Genomic_DNA"/>
</dbReference>
<dbReference type="PRINTS" id="PR00455">
    <property type="entry name" value="HTHTETR"/>
</dbReference>
<dbReference type="InterPro" id="IPR050109">
    <property type="entry name" value="HTH-type_TetR-like_transc_reg"/>
</dbReference>
<comment type="caution">
    <text evidence="4">The sequence shown here is derived from an EMBL/GenBank/DDBJ whole genome shotgun (WGS) entry which is preliminary data.</text>
</comment>
<dbReference type="InterPro" id="IPR009057">
    <property type="entry name" value="Homeodomain-like_sf"/>
</dbReference>
<proteinExistence type="predicted"/>
<dbReference type="Gene3D" id="1.10.10.60">
    <property type="entry name" value="Homeodomain-like"/>
    <property type="match status" value="1"/>
</dbReference>
<keyword evidence="5" id="KW-1185">Reference proteome</keyword>
<name>A0A2W7NK46_9BACT</name>
<reference evidence="4 5" key="1">
    <citation type="submission" date="2018-06" db="EMBL/GenBank/DDBJ databases">
        <title>Genomic Encyclopedia of Archaeal and Bacterial Type Strains, Phase II (KMG-II): from individual species to whole genera.</title>
        <authorList>
            <person name="Goeker M."/>
        </authorList>
    </citation>
    <scope>NUCLEOTIDE SEQUENCE [LARGE SCALE GENOMIC DNA]</scope>
    <source>
        <strain evidence="4 5">DSM 6779</strain>
    </source>
</reference>
<dbReference type="RefSeq" id="WP_111443819.1">
    <property type="nucleotide sequence ID" value="NZ_QKZK01000001.1"/>
</dbReference>
<dbReference type="SUPFAM" id="SSF48498">
    <property type="entry name" value="Tetracyclin repressor-like, C-terminal domain"/>
    <property type="match status" value="1"/>
</dbReference>
<dbReference type="AlphaFoldDB" id="A0A2W7NK46"/>
<dbReference type="Proteomes" id="UP000249239">
    <property type="component" value="Unassembled WGS sequence"/>
</dbReference>
<dbReference type="Pfam" id="PF00440">
    <property type="entry name" value="TetR_N"/>
    <property type="match status" value="1"/>
</dbReference>
<evidence type="ECO:0000313" key="4">
    <source>
        <dbReference type="EMBL" id="PZX20648.1"/>
    </source>
</evidence>
<sequence>MSEQQYIKDQLIEVAHQTFVRYGFKKTTLDDIAQKFGKGKTAIYYYFNSRDEIYRAVLDKEVTEALDMLRQATDKVTGDVEKIEAYVEVRLKLSGHTPLLNEAEHEVRLQNNEWVDSVQKRFSSQKVEVLSQILAHGIRQGVFKIEEPELAALAIETALKGLERDRLPSGESALRSEKLLKLLFYGLLQ</sequence>
<accession>A0A2W7NK46</accession>
<dbReference type="PANTHER" id="PTHR30328">
    <property type="entry name" value="TRANSCRIPTIONAL REPRESSOR"/>
    <property type="match status" value="1"/>
</dbReference>
<dbReference type="Gene3D" id="1.10.357.10">
    <property type="entry name" value="Tetracycline Repressor, domain 2"/>
    <property type="match status" value="1"/>
</dbReference>
<dbReference type="OrthoDB" id="9789566at2"/>
<dbReference type="InterPro" id="IPR036271">
    <property type="entry name" value="Tet_transcr_reg_TetR-rel_C_sf"/>
</dbReference>
<protein>
    <submittedName>
        <fullName evidence="4">TetR family transcriptional regulator</fullName>
    </submittedName>
</protein>
<dbReference type="SUPFAM" id="SSF46689">
    <property type="entry name" value="Homeodomain-like"/>
    <property type="match status" value="1"/>
</dbReference>
<evidence type="ECO:0000256" key="1">
    <source>
        <dbReference type="ARBA" id="ARBA00023125"/>
    </source>
</evidence>
<keyword evidence="1 2" id="KW-0238">DNA-binding</keyword>